<gene>
    <name evidence="1" type="ORF">BKA08_000660</name>
</gene>
<reference evidence="1 2" key="1">
    <citation type="submission" date="2020-07" db="EMBL/GenBank/DDBJ databases">
        <title>Sequencing the genomes of 1000 actinobacteria strains.</title>
        <authorList>
            <person name="Klenk H.-P."/>
        </authorList>
    </citation>
    <scope>NUCLEOTIDE SEQUENCE [LARGE SCALE GENOMIC DNA]</scope>
    <source>
        <strain evidence="1 2">DSM 18965</strain>
    </source>
</reference>
<proteinExistence type="predicted"/>
<name>A0A7Y9JP01_9ACTN</name>
<dbReference type="AlphaFoldDB" id="A0A7Y9JP01"/>
<evidence type="ECO:0000313" key="1">
    <source>
        <dbReference type="EMBL" id="NYD56422.1"/>
    </source>
</evidence>
<keyword evidence="2" id="KW-1185">Reference proteome</keyword>
<dbReference type="EMBL" id="JACCBE010000001">
    <property type="protein sequence ID" value="NYD56422.1"/>
    <property type="molecule type" value="Genomic_DNA"/>
</dbReference>
<dbReference type="RefSeq" id="WP_179614328.1">
    <property type="nucleotide sequence ID" value="NZ_CP059163.1"/>
</dbReference>
<dbReference type="Proteomes" id="UP000516957">
    <property type="component" value="Unassembled WGS sequence"/>
</dbReference>
<protein>
    <submittedName>
        <fullName evidence="1">Uncharacterized protein</fullName>
    </submittedName>
</protein>
<organism evidence="1 2">
    <name type="scientific">Nocardioides marinisabuli</name>
    <dbReference type="NCBI Taxonomy" id="419476"/>
    <lineage>
        <taxon>Bacteria</taxon>
        <taxon>Bacillati</taxon>
        <taxon>Actinomycetota</taxon>
        <taxon>Actinomycetes</taxon>
        <taxon>Propionibacteriales</taxon>
        <taxon>Nocardioidaceae</taxon>
        <taxon>Nocardioides</taxon>
    </lineage>
</organism>
<sequence>MGGTEEDTGPATQPEVPSTVQVLMLGEAVSGFRGADVGDYATLDGPNVCLEGRGGAVGTTGEGRGGAVRLTGIELDPTDSGIEITDIGVVASSELTTMPVSRIGRLRKTPQGAQLHPENEVRSRCGDEASGSDLVFVELRKTRAGTLLTERSRYVYEAAGRTYRTDWFPLGFSMRGASN</sequence>
<evidence type="ECO:0000313" key="2">
    <source>
        <dbReference type="Proteomes" id="UP000516957"/>
    </source>
</evidence>
<accession>A0A7Y9JP01</accession>
<comment type="caution">
    <text evidence="1">The sequence shown here is derived from an EMBL/GenBank/DDBJ whole genome shotgun (WGS) entry which is preliminary data.</text>
</comment>